<dbReference type="Gene3D" id="3.40.50.1980">
    <property type="entry name" value="Nitrogenase molybdenum iron protein domain"/>
    <property type="match status" value="2"/>
</dbReference>
<sequence length="330" mass="35710">MDLAGRSVSIPESLDRIVAVGPGCLRLVVQLGAADLVVGVERDELEWRQEVPYNLATPSLSELEVIGGDGGDFEQIVALEPDLICSTGSTEAVETLADRTGLPVVGLTAGQLIDVDEPSLQAVWETTGKALDRGDRVSELNAFLESVREDLRDRVENAATTDSERIYATGISFQGGQGLESTRPRFEPFELLGEVDNVAAEVGENDVVHVTISPEQLLQWDPDLIVVDRTNVELIEAELAGTPSYRELTAVSEGEVYGLVPHAQYGVNHSSALASAYYVGSLLYPEAFADVEIERRADEIYEAILGRPIYDELVAIHGGFGRVDLDVSTR</sequence>
<reference evidence="2 3" key="1">
    <citation type="submission" date="2017-10" db="EMBL/GenBank/DDBJ databases">
        <title>Phenotypic and genomic properties of facultatively anaerobic sulfur-reducing natronoarchaea from hypersaline soda lakes.</title>
        <authorList>
            <person name="Sorokin D.Y."/>
            <person name="Kublanov I.V."/>
            <person name="Roman P."/>
            <person name="Sinninghe Damste J.S."/>
            <person name="Golyshin P.N."/>
            <person name="Rojo D."/>
            <person name="Ciordia S."/>
            <person name="Mena Md.C."/>
            <person name="Ferrer M."/>
            <person name="Messina E."/>
            <person name="Smedile F."/>
            <person name="La Spada G."/>
            <person name="La Cono V."/>
            <person name="Yakimov M.M."/>
        </authorList>
    </citation>
    <scope>NUCLEOTIDE SEQUENCE [LARGE SCALE GENOMIC DNA]</scope>
    <source>
        <strain evidence="2 3">AArc1</strain>
        <plasmid evidence="3">paarc1-02</plasmid>
    </source>
</reference>
<feature type="domain" description="Fe/B12 periplasmic-binding" evidence="1">
    <location>
        <begin position="16"/>
        <end position="287"/>
    </location>
</feature>
<accession>A0A346P9Y4</accession>
<dbReference type="PROSITE" id="PS50983">
    <property type="entry name" value="FE_B12_PBP"/>
    <property type="match status" value="1"/>
</dbReference>
<dbReference type="Pfam" id="PF01497">
    <property type="entry name" value="Peripla_BP_2"/>
    <property type="match status" value="1"/>
</dbReference>
<evidence type="ECO:0000259" key="1">
    <source>
        <dbReference type="PROSITE" id="PS50983"/>
    </source>
</evidence>
<dbReference type="InterPro" id="IPR050902">
    <property type="entry name" value="ABC_Transporter_SBP"/>
</dbReference>
<dbReference type="PANTHER" id="PTHR30535:SF34">
    <property type="entry name" value="MOLYBDATE-BINDING PROTEIN MOLA"/>
    <property type="match status" value="1"/>
</dbReference>
<dbReference type="PANTHER" id="PTHR30535">
    <property type="entry name" value="VITAMIN B12-BINDING PROTEIN"/>
    <property type="match status" value="1"/>
</dbReference>
<dbReference type="SUPFAM" id="SSF53807">
    <property type="entry name" value="Helical backbone' metal receptor"/>
    <property type="match status" value="1"/>
</dbReference>
<dbReference type="KEGG" id="nan:AArc1_5128"/>
<dbReference type="AlphaFoldDB" id="A0A346P9Y4"/>
<evidence type="ECO:0000313" key="3">
    <source>
        <dbReference type="Proteomes" id="UP000258707"/>
    </source>
</evidence>
<dbReference type="InterPro" id="IPR002491">
    <property type="entry name" value="ABC_transptr_periplasmic_BD"/>
</dbReference>
<proteinExistence type="predicted"/>
<dbReference type="Proteomes" id="UP000258707">
    <property type="component" value="Plasmid pAArc1-02"/>
</dbReference>
<keyword evidence="2" id="KW-0614">Plasmid</keyword>
<gene>
    <name evidence="2" type="ORF">AArc1_5128</name>
</gene>
<geneLocation type="plasmid" evidence="3">
    <name>paarc1-02</name>
</geneLocation>
<dbReference type="EMBL" id="CP024046">
    <property type="protein sequence ID" value="AXR76329.1"/>
    <property type="molecule type" value="Genomic_DNA"/>
</dbReference>
<name>A0A346P9Y4_9EURY</name>
<organism evidence="2 3">
    <name type="scientific">Natrarchaeobaculum sulfurireducens</name>
    <dbReference type="NCBI Taxonomy" id="2044521"/>
    <lineage>
        <taxon>Archaea</taxon>
        <taxon>Methanobacteriati</taxon>
        <taxon>Methanobacteriota</taxon>
        <taxon>Stenosarchaea group</taxon>
        <taxon>Halobacteria</taxon>
        <taxon>Halobacteriales</taxon>
        <taxon>Natrialbaceae</taxon>
        <taxon>Natrarchaeobaculum</taxon>
    </lineage>
</organism>
<protein>
    <submittedName>
        <fullName evidence="2">Iron complex transport system substrate-binding protein</fullName>
    </submittedName>
</protein>
<evidence type="ECO:0000313" key="2">
    <source>
        <dbReference type="EMBL" id="AXR76329.1"/>
    </source>
</evidence>